<feature type="domain" description="UBA" evidence="11">
    <location>
        <begin position="186"/>
        <end position="229"/>
    </location>
</feature>
<keyword evidence="6" id="KW-0067">ATP-binding</keyword>
<feature type="region of interest" description="Disordered" evidence="9">
    <location>
        <begin position="1"/>
        <end position="28"/>
    </location>
</feature>
<feature type="region of interest" description="Disordered" evidence="9">
    <location>
        <begin position="402"/>
        <end position="507"/>
    </location>
</feature>
<evidence type="ECO:0000259" key="11">
    <source>
        <dbReference type="PROSITE" id="PS50030"/>
    </source>
</evidence>
<dbReference type="GO" id="GO:0004674">
    <property type="term" value="F:protein serine/threonine kinase activity"/>
    <property type="evidence" value="ECO:0007669"/>
    <property type="project" value="UniProtKB-KW"/>
</dbReference>
<evidence type="ECO:0000256" key="3">
    <source>
        <dbReference type="ARBA" id="ARBA00022679"/>
    </source>
</evidence>
<evidence type="ECO:0000313" key="12">
    <source>
        <dbReference type="Ensembl" id="ENSPCEP00000013691.1"/>
    </source>
</evidence>
<dbReference type="AlphaFoldDB" id="A0A8C8S439"/>
<evidence type="ECO:0000256" key="6">
    <source>
        <dbReference type="ARBA" id="ARBA00022840"/>
    </source>
</evidence>
<dbReference type="PROSITE" id="PS50030">
    <property type="entry name" value="UBA"/>
    <property type="match status" value="1"/>
</dbReference>
<accession>A0A8C8S439</accession>
<feature type="region of interest" description="Disordered" evidence="9">
    <location>
        <begin position="281"/>
        <end position="301"/>
    </location>
</feature>
<evidence type="ECO:0000256" key="7">
    <source>
        <dbReference type="ARBA" id="ARBA00047899"/>
    </source>
</evidence>
<evidence type="ECO:0000256" key="2">
    <source>
        <dbReference type="ARBA" id="ARBA00022527"/>
    </source>
</evidence>
<keyword evidence="13" id="KW-1185">Reference proteome</keyword>
<evidence type="ECO:0000256" key="1">
    <source>
        <dbReference type="ARBA" id="ARBA00012513"/>
    </source>
</evidence>
<dbReference type="InterPro" id="IPR000719">
    <property type="entry name" value="Prot_kinase_dom"/>
</dbReference>
<dbReference type="Gene3D" id="1.10.510.10">
    <property type="entry name" value="Transferase(Phosphotransferase) domain 1"/>
    <property type="match status" value="1"/>
</dbReference>
<evidence type="ECO:0000313" key="13">
    <source>
        <dbReference type="Proteomes" id="UP000694393"/>
    </source>
</evidence>
<feature type="compositionally biased region" description="Basic and acidic residues" evidence="9">
    <location>
        <begin position="478"/>
        <end position="493"/>
    </location>
</feature>
<evidence type="ECO:0000256" key="8">
    <source>
        <dbReference type="ARBA" id="ARBA00048679"/>
    </source>
</evidence>
<proteinExistence type="predicted"/>
<dbReference type="Proteomes" id="UP000694393">
    <property type="component" value="Unplaced"/>
</dbReference>
<comment type="catalytic activity">
    <reaction evidence="8">
        <text>L-seryl-[protein] + ATP = O-phospho-L-seryl-[protein] + ADP + H(+)</text>
        <dbReference type="Rhea" id="RHEA:17989"/>
        <dbReference type="Rhea" id="RHEA-COMP:9863"/>
        <dbReference type="Rhea" id="RHEA-COMP:11604"/>
        <dbReference type="ChEBI" id="CHEBI:15378"/>
        <dbReference type="ChEBI" id="CHEBI:29999"/>
        <dbReference type="ChEBI" id="CHEBI:30616"/>
        <dbReference type="ChEBI" id="CHEBI:83421"/>
        <dbReference type="ChEBI" id="CHEBI:456216"/>
        <dbReference type="EC" id="2.7.11.1"/>
    </reaction>
</comment>
<dbReference type="Ensembl" id="ENSPCET00000014195.1">
    <property type="protein sequence ID" value="ENSPCEP00000013691.1"/>
    <property type="gene ID" value="ENSPCEG00000010872.1"/>
</dbReference>
<keyword evidence="2" id="KW-0723">Serine/threonine-protein kinase</keyword>
<feature type="compositionally biased region" description="Acidic residues" evidence="9">
    <location>
        <begin position="353"/>
        <end position="365"/>
    </location>
</feature>
<dbReference type="InterPro" id="IPR011009">
    <property type="entry name" value="Kinase-like_dom_sf"/>
</dbReference>
<evidence type="ECO:0000259" key="10">
    <source>
        <dbReference type="PROSITE" id="PS50011"/>
    </source>
</evidence>
<evidence type="ECO:0000256" key="5">
    <source>
        <dbReference type="ARBA" id="ARBA00022777"/>
    </source>
</evidence>
<dbReference type="PROSITE" id="PS50011">
    <property type="entry name" value="PROTEIN_KINASE_DOM"/>
    <property type="match status" value="1"/>
</dbReference>
<dbReference type="GO" id="GO:0005524">
    <property type="term" value="F:ATP binding"/>
    <property type="evidence" value="ECO:0007669"/>
    <property type="project" value="UniProtKB-KW"/>
</dbReference>
<organism evidence="12 13">
    <name type="scientific">Pelusios castaneus</name>
    <name type="common">West African mud turtle</name>
    <dbReference type="NCBI Taxonomy" id="367368"/>
    <lineage>
        <taxon>Eukaryota</taxon>
        <taxon>Metazoa</taxon>
        <taxon>Chordata</taxon>
        <taxon>Craniata</taxon>
        <taxon>Vertebrata</taxon>
        <taxon>Euteleostomi</taxon>
        <taxon>Archelosauria</taxon>
        <taxon>Testudinata</taxon>
        <taxon>Testudines</taxon>
        <taxon>Pleurodira</taxon>
        <taxon>Pelomedusidae</taxon>
        <taxon>Pelusios</taxon>
    </lineage>
</organism>
<keyword evidence="5" id="KW-0418">Kinase</keyword>
<dbReference type="PANTHER" id="PTHR24350">
    <property type="entry name" value="SERINE/THREONINE-PROTEIN KINASE IAL-RELATED"/>
    <property type="match status" value="1"/>
</dbReference>
<sequence>MYRSREPLASPTTCSSPMQIRPGTSPPPPRVPLLHTLLPLPLPPICAAQMGLWLEGDRPGYVHQGHLDPIGCLSPPTGSCAPSPLCLLLSADVWSLGVILYMLVCGQPPFQEANDSETLTMIMDCRYNVPPHVSSQCSDLITMMLRRDPQQRASLEQIEMHPWLQGVDPSPASRSLLPLTSHRRVSEEEHNMIMQAMTCGNIADRDAIQEALEADRYNHITATYFLLAERILREKQSHKLSLVYNLAQQVQNSTKLSDPFGAVGDTRDLSPFSEIPDRLAAFSSPQSSTERAGSVLAEDSGKRDGVPISFSALGEEDTPSSIHGNGQLVRALLSPSLTDAPLAKSAPALQQICEEEEEEEEEEEGKVDAMERKSSSLNQEQMRDFQSSRVSLLFCRGTVTHSKGEKSLGSTKPGPLEQAPRPLSRAPRPKSEQSQLREVMSHDTEWEATDNFSLSFREDAPDPLSVGTPAGEGDGEQEDRGVGLERYEAKDDAGPADTTTLKMEDGGSLGQCPRIVDSVQYPGHCAGPVPGSAGSSGLQDGRNIQITLSGTLAPDDMPKKPDGTLETGASNRPKPLAESTMGSETVVENMIKLDPAKNKSANLKDRILQFPLCEKALAFKIRPSSKENLLSLGQFNCCHVI</sequence>
<feature type="region of interest" description="Disordered" evidence="9">
    <location>
        <begin position="549"/>
        <end position="583"/>
    </location>
</feature>
<reference evidence="12" key="1">
    <citation type="submission" date="2025-08" db="UniProtKB">
        <authorList>
            <consortium name="Ensembl"/>
        </authorList>
    </citation>
    <scope>IDENTIFICATION</scope>
</reference>
<comment type="catalytic activity">
    <reaction evidence="7">
        <text>L-threonyl-[protein] + ATP = O-phospho-L-threonyl-[protein] + ADP + H(+)</text>
        <dbReference type="Rhea" id="RHEA:46608"/>
        <dbReference type="Rhea" id="RHEA-COMP:11060"/>
        <dbReference type="Rhea" id="RHEA-COMP:11605"/>
        <dbReference type="ChEBI" id="CHEBI:15378"/>
        <dbReference type="ChEBI" id="CHEBI:30013"/>
        <dbReference type="ChEBI" id="CHEBI:30616"/>
        <dbReference type="ChEBI" id="CHEBI:61977"/>
        <dbReference type="ChEBI" id="CHEBI:456216"/>
        <dbReference type="EC" id="2.7.11.1"/>
    </reaction>
</comment>
<dbReference type="CDD" id="cd14339">
    <property type="entry name" value="UBA_SNRK"/>
    <property type="match status" value="1"/>
</dbReference>
<feature type="domain" description="Protein kinase" evidence="10">
    <location>
        <begin position="1"/>
        <end position="164"/>
    </location>
</feature>
<keyword evidence="4" id="KW-0547">Nucleotide-binding</keyword>
<evidence type="ECO:0000256" key="9">
    <source>
        <dbReference type="SAM" id="MobiDB-lite"/>
    </source>
</evidence>
<dbReference type="InterPro" id="IPR015940">
    <property type="entry name" value="UBA"/>
</dbReference>
<dbReference type="EC" id="2.7.11.1" evidence="1"/>
<name>A0A8C8S439_9SAUR</name>
<keyword evidence="3" id="KW-0808">Transferase</keyword>
<evidence type="ECO:0000256" key="4">
    <source>
        <dbReference type="ARBA" id="ARBA00022741"/>
    </source>
</evidence>
<protein>
    <recommendedName>
        <fullName evidence="1">non-specific serine/threonine protein kinase</fullName>
        <ecNumber evidence="1">2.7.11.1</ecNumber>
    </recommendedName>
</protein>
<dbReference type="InterPro" id="IPR030616">
    <property type="entry name" value="Aur-like"/>
</dbReference>
<dbReference type="SUPFAM" id="SSF56112">
    <property type="entry name" value="Protein kinase-like (PK-like)"/>
    <property type="match status" value="1"/>
</dbReference>
<dbReference type="Pfam" id="PF00069">
    <property type="entry name" value="Pkinase"/>
    <property type="match status" value="1"/>
</dbReference>
<reference evidence="12" key="2">
    <citation type="submission" date="2025-09" db="UniProtKB">
        <authorList>
            <consortium name="Ensembl"/>
        </authorList>
    </citation>
    <scope>IDENTIFICATION</scope>
</reference>
<feature type="region of interest" description="Disordered" evidence="9">
    <location>
        <begin position="353"/>
        <end position="383"/>
    </location>
</feature>